<organism evidence="3 4">
    <name type="scientific">Propionigenium maris DSM 9537</name>
    <dbReference type="NCBI Taxonomy" id="1123000"/>
    <lineage>
        <taxon>Bacteria</taxon>
        <taxon>Fusobacteriati</taxon>
        <taxon>Fusobacteriota</taxon>
        <taxon>Fusobacteriia</taxon>
        <taxon>Fusobacteriales</taxon>
        <taxon>Fusobacteriaceae</taxon>
        <taxon>Propionigenium</taxon>
    </lineage>
</organism>
<evidence type="ECO:0000313" key="4">
    <source>
        <dbReference type="Proteomes" id="UP001144471"/>
    </source>
</evidence>
<dbReference type="PANTHER" id="PTHR12598">
    <property type="entry name" value="COPPER HOMEOSTASIS PROTEIN CUTC"/>
    <property type="match status" value="1"/>
</dbReference>
<dbReference type="Pfam" id="PF03932">
    <property type="entry name" value="CutC"/>
    <property type="match status" value="1"/>
</dbReference>
<dbReference type="InterPro" id="IPR036822">
    <property type="entry name" value="CutC-like_dom_sf"/>
</dbReference>
<evidence type="ECO:0000256" key="1">
    <source>
        <dbReference type="ARBA" id="ARBA00007768"/>
    </source>
</evidence>
<dbReference type="SUPFAM" id="SSF110395">
    <property type="entry name" value="CutC-like"/>
    <property type="match status" value="1"/>
</dbReference>
<gene>
    <name evidence="2" type="primary">cutC</name>
    <name evidence="3" type="ORF">PM10SUCC1_37640</name>
</gene>
<sequence length="207" mass="22531">MIREACVGSYIEAKRAEEAGAGRIELCDNLFQGGTTPSYGTVKKALEEIRIPVLVMVRPRGGDFCYSSQEVEIMIENIRLFRSMGVGGVVLGVLTKDKKIDYPLLKRLLGECSGMEVTFHKAIDEVEAPVVEVEKLAEMKVTRILTSGKAPTALEGEAILNEMLIAAGERIEIVVAGGVTEGNLDLVRSRIPATEFHGRRIVGDLTI</sequence>
<dbReference type="GO" id="GO:0005737">
    <property type="term" value="C:cytoplasm"/>
    <property type="evidence" value="ECO:0007669"/>
    <property type="project" value="UniProtKB-SubCell"/>
</dbReference>
<evidence type="ECO:0000256" key="2">
    <source>
        <dbReference type="HAMAP-Rule" id="MF_00795"/>
    </source>
</evidence>
<dbReference type="InterPro" id="IPR005627">
    <property type="entry name" value="CutC-like"/>
</dbReference>
<dbReference type="RefSeq" id="WP_281837967.1">
    <property type="nucleotide sequence ID" value="NZ_BSDY01000041.1"/>
</dbReference>
<dbReference type="Proteomes" id="UP001144471">
    <property type="component" value="Unassembled WGS sequence"/>
</dbReference>
<name>A0A9W6LQ80_9FUSO</name>
<reference evidence="3" key="1">
    <citation type="submission" date="2022-12" db="EMBL/GenBank/DDBJ databases">
        <title>Reference genome sequencing for broad-spectrum identification of bacterial and archaeal isolates by mass spectrometry.</title>
        <authorList>
            <person name="Sekiguchi Y."/>
            <person name="Tourlousse D.M."/>
        </authorList>
    </citation>
    <scope>NUCLEOTIDE SEQUENCE</scope>
    <source>
        <strain evidence="3">10succ1</strain>
    </source>
</reference>
<keyword evidence="4" id="KW-1185">Reference proteome</keyword>
<accession>A0A9W6LQ80</accession>
<dbReference type="GO" id="GO:0005507">
    <property type="term" value="F:copper ion binding"/>
    <property type="evidence" value="ECO:0007669"/>
    <property type="project" value="TreeGrafter"/>
</dbReference>
<protein>
    <recommendedName>
        <fullName evidence="2">PF03932 family protein CutC</fullName>
    </recommendedName>
</protein>
<dbReference type="EMBL" id="BSDY01000041">
    <property type="protein sequence ID" value="GLI58250.1"/>
    <property type="molecule type" value="Genomic_DNA"/>
</dbReference>
<dbReference type="PANTHER" id="PTHR12598:SF0">
    <property type="entry name" value="COPPER HOMEOSTASIS PROTEIN CUTC HOMOLOG"/>
    <property type="match status" value="1"/>
</dbReference>
<dbReference type="HAMAP" id="MF_00795">
    <property type="entry name" value="CutC"/>
    <property type="match status" value="1"/>
</dbReference>
<keyword evidence="2" id="KW-0963">Cytoplasm</keyword>
<proteinExistence type="inferred from homology"/>
<comment type="caution">
    <text evidence="3">The sequence shown here is derived from an EMBL/GenBank/DDBJ whole genome shotgun (WGS) entry which is preliminary data.</text>
</comment>
<comment type="subcellular location">
    <subcellularLocation>
        <location evidence="2">Cytoplasm</location>
    </subcellularLocation>
</comment>
<comment type="caution">
    <text evidence="2">Once thought to be involved in copper homeostasis, experiments in E.coli have shown this is not the case.</text>
</comment>
<comment type="similarity">
    <text evidence="1 2">Belongs to the CutC family.</text>
</comment>
<evidence type="ECO:0000313" key="3">
    <source>
        <dbReference type="EMBL" id="GLI58250.1"/>
    </source>
</evidence>
<dbReference type="AlphaFoldDB" id="A0A9W6LQ80"/>
<dbReference type="Gene3D" id="3.20.20.380">
    <property type="entry name" value="Copper homeostasis (CutC) domain"/>
    <property type="match status" value="1"/>
</dbReference>